<dbReference type="STRING" id="631362.Thi970DRAFT_03241"/>
<sequence length="166" mass="17838">MPDKLIVNASPLIFLHRVNGWSWLFEFSTTDVAVPDAVVREIRAGWDGPEITGAFKSQRRLVLAEDIAIPPIVAAWDLGAGETQVLSHCLRRPTAVAVLDDAAARRCAQSLDIPVVGTLGILLAAQRMGQIPAAKPVIKRLIDEGLYLSPTLVAQALQEVGEAPSN</sequence>
<dbReference type="PANTHER" id="PTHR39550">
    <property type="entry name" value="SLL0658 PROTEIN"/>
    <property type="match status" value="1"/>
</dbReference>
<dbReference type="EMBL" id="JH603170">
    <property type="protein sequence ID" value="EIC19652.1"/>
    <property type="molecule type" value="Genomic_DNA"/>
</dbReference>
<dbReference type="RefSeq" id="WP_009150057.1">
    <property type="nucleotide sequence ID" value="NZ_CP121471.1"/>
</dbReference>
<evidence type="ECO:0000313" key="2">
    <source>
        <dbReference type="Proteomes" id="UP000002964"/>
    </source>
</evidence>
<reference evidence="2" key="1">
    <citation type="submission" date="2011-06" db="EMBL/GenBank/DDBJ databases">
        <authorList>
            <consortium name="US DOE Joint Genome Institute (JGI-PGF)"/>
            <person name="Lucas S."/>
            <person name="Han J."/>
            <person name="Lapidus A."/>
            <person name="Cheng J.-F."/>
            <person name="Goodwin L."/>
            <person name="Pitluck S."/>
            <person name="Peters L."/>
            <person name="Land M.L."/>
            <person name="Hauser L."/>
            <person name="Vogl K."/>
            <person name="Liu Z."/>
            <person name="Overmann J."/>
            <person name="Frigaard N.-U."/>
            <person name="Bryant D.A."/>
            <person name="Woyke T.J."/>
        </authorList>
    </citation>
    <scope>NUCLEOTIDE SEQUENCE [LARGE SCALE GENOMIC DNA]</scope>
    <source>
        <strain evidence="2">970</strain>
    </source>
</reference>
<keyword evidence="2" id="KW-1185">Reference proteome</keyword>
<dbReference type="Proteomes" id="UP000002964">
    <property type="component" value="Unassembled WGS sequence"/>
</dbReference>
<reference evidence="1 2" key="2">
    <citation type="submission" date="2011-11" db="EMBL/GenBank/DDBJ databases">
        <authorList>
            <consortium name="US DOE Joint Genome Institute"/>
            <person name="Lucas S."/>
            <person name="Han J."/>
            <person name="Lapidus A."/>
            <person name="Cheng J.-F."/>
            <person name="Goodwin L."/>
            <person name="Pitluck S."/>
            <person name="Peters L."/>
            <person name="Ovchinnikova G."/>
            <person name="Zhang X."/>
            <person name="Detter J.C."/>
            <person name="Han C."/>
            <person name="Tapia R."/>
            <person name="Land M."/>
            <person name="Hauser L."/>
            <person name="Kyrpides N."/>
            <person name="Ivanova N."/>
            <person name="Pagani I."/>
            <person name="Vogl K."/>
            <person name="Liu Z."/>
            <person name="Overmann J."/>
            <person name="Frigaard N.-U."/>
            <person name="Bryant D."/>
            <person name="Woyke T."/>
        </authorList>
    </citation>
    <scope>NUCLEOTIDE SEQUENCE [LARGE SCALE GENOMIC DNA]</scope>
    <source>
        <strain evidence="1 2">970</strain>
    </source>
</reference>
<dbReference type="InterPro" id="IPR021799">
    <property type="entry name" value="PIN-like_prokaryotic"/>
</dbReference>
<gene>
    <name evidence="1" type="ORF">Thi970DRAFT_03241</name>
</gene>
<dbReference type="eggNOG" id="COG2405">
    <property type="taxonomic scope" value="Bacteria"/>
</dbReference>
<dbReference type="PANTHER" id="PTHR39550:SF1">
    <property type="entry name" value="SLL0658 PROTEIN"/>
    <property type="match status" value="1"/>
</dbReference>
<name>H8Z685_9GAMM</name>
<dbReference type="HOGENOM" id="CLU_115769_0_0_6"/>
<protein>
    <submittedName>
        <fullName evidence="1">Putative nucleic acid-binding protein</fullName>
    </submittedName>
</protein>
<accession>H8Z685</accession>
<evidence type="ECO:0000313" key="1">
    <source>
        <dbReference type="EMBL" id="EIC19652.1"/>
    </source>
</evidence>
<proteinExistence type="predicted"/>
<organism evidence="1 2">
    <name type="scientific">Thiorhodovibrio frisius</name>
    <dbReference type="NCBI Taxonomy" id="631362"/>
    <lineage>
        <taxon>Bacteria</taxon>
        <taxon>Pseudomonadati</taxon>
        <taxon>Pseudomonadota</taxon>
        <taxon>Gammaproteobacteria</taxon>
        <taxon>Chromatiales</taxon>
        <taxon>Chromatiaceae</taxon>
        <taxon>Thiorhodovibrio</taxon>
    </lineage>
</organism>
<dbReference type="AlphaFoldDB" id="H8Z685"/>
<dbReference type="Pfam" id="PF11848">
    <property type="entry name" value="DUF3368"/>
    <property type="match status" value="1"/>
</dbReference>